<evidence type="ECO:0000313" key="1">
    <source>
        <dbReference type="EMBL" id="KAA6318983.1"/>
    </source>
</evidence>
<organism evidence="1 2">
    <name type="scientific">Streblomastix strix</name>
    <dbReference type="NCBI Taxonomy" id="222440"/>
    <lineage>
        <taxon>Eukaryota</taxon>
        <taxon>Metamonada</taxon>
        <taxon>Preaxostyla</taxon>
        <taxon>Oxymonadida</taxon>
        <taxon>Streblomastigidae</taxon>
        <taxon>Streblomastix</taxon>
    </lineage>
</organism>
<accession>A0A5J4QEC5</accession>
<dbReference type="EMBL" id="SNRW01046053">
    <property type="protein sequence ID" value="KAA6318983.1"/>
    <property type="molecule type" value="Genomic_DNA"/>
</dbReference>
<protein>
    <submittedName>
        <fullName evidence="1">Uncharacterized protein</fullName>
    </submittedName>
</protein>
<reference evidence="1 2" key="1">
    <citation type="submission" date="2019-03" db="EMBL/GenBank/DDBJ databases">
        <title>Single cell metagenomics reveals metabolic interactions within the superorganism composed of flagellate Streblomastix strix and complex community of Bacteroidetes bacteria on its surface.</title>
        <authorList>
            <person name="Treitli S.C."/>
            <person name="Kolisko M."/>
            <person name="Husnik F."/>
            <person name="Keeling P."/>
            <person name="Hampl V."/>
        </authorList>
    </citation>
    <scope>NUCLEOTIDE SEQUENCE [LARGE SCALE GENOMIC DNA]</scope>
    <source>
        <strain evidence="1">ST1C</strain>
    </source>
</reference>
<gene>
    <name evidence="1" type="ORF">EZS28_054874</name>
</gene>
<dbReference type="Proteomes" id="UP000324800">
    <property type="component" value="Unassembled WGS sequence"/>
</dbReference>
<dbReference type="AlphaFoldDB" id="A0A5J4QEC5"/>
<proteinExistence type="predicted"/>
<feature type="non-terminal residue" evidence="1">
    <location>
        <position position="168"/>
    </location>
</feature>
<name>A0A5J4QEC5_9EUKA</name>
<sequence>TLNILKDGLCQMRITYKWELPQTPIVVLEKVRLVINLKDEEEPFKFELEGNNFVPLVFTIMIDQIRLKTKDEIHDEKNSFLTNEVDYTRDSDGRIAWPPEGATQVPFLVLASVHGTKRASFSMKDISWLDSRTSYYGILASNDGKKFTGENGEEGKEIRLEIDIKYGE</sequence>
<evidence type="ECO:0000313" key="2">
    <source>
        <dbReference type="Proteomes" id="UP000324800"/>
    </source>
</evidence>
<feature type="non-terminal residue" evidence="1">
    <location>
        <position position="1"/>
    </location>
</feature>
<comment type="caution">
    <text evidence="1">The sequence shown here is derived from an EMBL/GenBank/DDBJ whole genome shotgun (WGS) entry which is preliminary data.</text>
</comment>